<protein>
    <submittedName>
        <fullName evidence="4">Uncharacterized protein</fullName>
    </submittedName>
</protein>
<proteinExistence type="predicted"/>
<evidence type="ECO:0000256" key="3">
    <source>
        <dbReference type="PROSITE-ProRule" id="PRU00221"/>
    </source>
</evidence>
<evidence type="ECO:0000256" key="1">
    <source>
        <dbReference type="ARBA" id="ARBA00022574"/>
    </source>
</evidence>
<name>A0A8K0K5Z9_LADFU</name>
<gene>
    <name evidence="4" type="ORF">J437_LFUL009163</name>
</gene>
<evidence type="ECO:0000256" key="2">
    <source>
        <dbReference type="ARBA" id="ARBA00022737"/>
    </source>
</evidence>
<evidence type="ECO:0000313" key="4">
    <source>
        <dbReference type="EMBL" id="KAG8229000.1"/>
    </source>
</evidence>
<dbReference type="PROSITE" id="PS00678">
    <property type="entry name" value="WD_REPEATS_1"/>
    <property type="match status" value="1"/>
</dbReference>
<dbReference type="GO" id="GO:0034388">
    <property type="term" value="C:Pwp2p-containing subcomplex of 90S preribosome"/>
    <property type="evidence" value="ECO:0007669"/>
    <property type="project" value="TreeGrafter"/>
</dbReference>
<dbReference type="PROSITE" id="PS50294">
    <property type="entry name" value="WD_REPEATS_REGION"/>
    <property type="match status" value="3"/>
</dbReference>
<dbReference type="PANTHER" id="PTHR19858:SF0">
    <property type="entry name" value="PERIODIC TRYPTOPHAN PROTEIN 2 HOMOLOG"/>
    <property type="match status" value="1"/>
</dbReference>
<reference evidence="4" key="1">
    <citation type="submission" date="2013-04" db="EMBL/GenBank/DDBJ databases">
        <authorList>
            <person name="Qu J."/>
            <person name="Murali S.C."/>
            <person name="Bandaranaike D."/>
            <person name="Bellair M."/>
            <person name="Blankenburg K."/>
            <person name="Chao H."/>
            <person name="Dinh H."/>
            <person name="Doddapaneni H."/>
            <person name="Downs B."/>
            <person name="Dugan-Rocha S."/>
            <person name="Elkadiri S."/>
            <person name="Gnanaolivu R.D."/>
            <person name="Hernandez B."/>
            <person name="Javaid M."/>
            <person name="Jayaseelan J.C."/>
            <person name="Lee S."/>
            <person name="Li M."/>
            <person name="Ming W."/>
            <person name="Munidasa M."/>
            <person name="Muniz J."/>
            <person name="Nguyen L."/>
            <person name="Ongeri F."/>
            <person name="Osuji N."/>
            <person name="Pu L.-L."/>
            <person name="Puazo M."/>
            <person name="Qu C."/>
            <person name="Quiroz J."/>
            <person name="Raj R."/>
            <person name="Weissenberger G."/>
            <person name="Xin Y."/>
            <person name="Zou X."/>
            <person name="Han Y."/>
            <person name="Richards S."/>
            <person name="Worley K."/>
            <person name="Muzny D."/>
            <person name="Gibbs R."/>
        </authorList>
    </citation>
    <scope>NUCLEOTIDE SEQUENCE</scope>
    <source>
        <strain evidence="4">Sampled in the wild</strain>
    </source>
</reference>
<evidence type="ECO:0000313" key="5">
    <source>
        <dbReference type="Proteomes" id="UP000792457"/>
    </source>
</evidence>
<feature type="repeat" description="WD" evidence="3">
    <location>
        <begin position="159"/>
        <end position="193"/>
    </location>
</feature>
<dbReference type="Gene3D" id="2.130.10.10">
    <property type="entry name" value="YVTN repeat-like/Quinoprotein amine dehydrogenase"/>
    <property type="match status" value="2"/>
</dbReference>
<dbReference type="EMBL" id="KZ308406">
    <property type="protein sequence ID" value="KAG8229000.1"/>
    <property type="molecule type" value="Genomic_DNA"/>
</dbReference>
<dbReference type="InterPro" id="IPR015943">
    <property type="entry name" value="WD40/YVTN_repeat-like_dom_sf"/>
</dbReference>
<dbReference type="GO" id="GO:0032040">
    <property type="term" value="C:small-subunit processome"/>
    <property type="evidence" value="ECO:0007669"/>
    <property type="project" value="TreeGrafter"/>
</dbReference>
<dbReference type="InterPro" id="IPR001680">
    <property type="entry name" value="WD40_rpt"/>
</dbReference>
<comment type="caution">
    <text evidence="4">The sequence shown here is derived from an EMBL/GenBank/DDBJ whole genome shotgun (WGS) entry which is preliminary data.</text>
</comment>
<dbReference type="InterPro" id="IPR027145">
    <property type="entry name" value="PWP2"/>
</dbReference>
<keyword evidence="5" id="KW-1185">Reference proteome</keyword>
<dbReference type="CDD" id="cd00200">
    <property type="entry name" value="WD40"/>
    <property type="match status" value="1"/>
</dbReference>
<sequence>MGQLLVWEWQSETYVMKQQGHFNTTSCLCYSPDSQFIATGGEDCKVKLWNTSSGFCFVTFSEHTASVTGVQFSHNGKFVISTSLDGTVRAFDLTRYRNFRTFTSPRPVQFSCVAMDSSSEFVAAGGQDVFDIYLWSMKIGRLLEIILKLISSAYYTKVMSGHEGPVASIAFNPTPASTALASVSWDKTLKLWNAIETGSQHETILLTSDGLAVAYRPDGEEVAVATLDAQISFFNVRTSNQTGIIEGRKDLDAGLSDTDLISAKKNREGLAFRSLCYSADGQFILAGGKSRSVCIYSICNTLLLKKFQITKNRSFDGVNDFINRRKMTDFGNIDLVEEREDIGDVSISLPGVKKGDMASRSFKPEVQVHCLQFSPAGWLLFCICLF</sequence>
<dbReference type="SMART" id="SM00320">
    <property type="entry name" value="WD40"/>
    <property type="match status" value="5"/>
</dbReference>
<accession>A0A8K0K5Z9</accession>
<reference evidence="4" key="2">
    <citation type="submission" date="2017-10" db="EMBL/GenBank/DDBJ databases">
        <title>Ladona fulva Genome sequencing and assembly.</title>
        <authorList>
            <person name="Murali S."/>
            <person name="Richards S."/>
            <person name="Bandaranaike D."/>
            <person name="Bellair M."/>
            <person name="Blankenburg K."/>
            <person name="Chao H."/>
            <person name="Dinh H."/>
            <person name="Doddapaneni H."/>
            <person name="Dugan-Rocha S."/>
            <person name="Elkadiri S."/>
            <person name="Gnanaolivu R."/>
            <person name="Hernandez B."/>
            <person name="Skinner E."/>
            <person name="Javaid M."/>
            <person name="Lee S."/>
            <person name="Li M."/>
            <person name="Ming W."/>
            <person name="Munidasa M."/>
            <person name="Muniz J."/>
            <person name="Nguyen L."/>
            <person name="Hughes D."/>
            <person name="Osuji N."/>
            <person name="Pu L.-L."/>
            <person name="Puazo M."/>
            <person name="Qu C."/>
            <person name="Quiroz J."/>
            <person name="Raj R."/>
            <person name="Weissenberger G."/>
            <person name="Xin Y."/>
            <person name="Zou X."/>
            <person name="Han Y."/>
            <person name="Worley K."/>
            <person name="Muzny D."/>
            <person name="Gibbs R."/>
        </authorList>
    </citation>
    <scope>NUCLEOTIDE SEQUENCE</scope>
    <source>
        <strain evidence="4">Sampled in the wild</strain>
    </source>
</reference>
<dbReference type="GO" id="GO:0000028">
    <property type="term" value="P:ribosomal small subunit assembly"/>
    <property type="evidence" value="ECO:0007669"/>
    <property type="project" value="TreeGrafter"/>
</dbReference>
<dbReference type="OrthoDB" id="3142434at2759"/>
<dbReference type="Proteomes" id="UP000792457">
    <property type="component" value="Unassembled WGS sequence"/>
</dbReference>
<dbReference type="InterPro" id="IPR036322">
    <property type="entry name" value="WD40_repeat_dom_sf"/>
</dbReference>
<dbReference type="PANTHER" id="PTHR19858">
    <property type="entry name" value="WD40 REPEAT PROTEIN"/>
    <property type="match status" value="1"/>
</dbReference>
<dbReference type="AlphaFoldDB" id="A0A8K0K5Z9"/>
<dbReference type="SUPFAM" id="SSF50978">
    <property type="entry name" value="WD40 repeat-like"/>
    <property type="match status" value="1"/>
</dbReference>
<feature type="repeat" description="WD" evidence="3">
    <location>
        <begin position="18"/>
        <end position="59"/>
    </location>
</feature>
<keyword evidence="1 3" id="KW-0853">WD repeat</keyword>
<dbReference type="Pfam" id="PF00400">
    <property type="entry name" value="WD40"/>
    <property type="match status" value="4"/>
</dbReference>
<dbReference type="GO" id="GO:0000462">
    <property type="term" value="P:maturation of SSU-rRNA from tricistronic rRNA transcript (SSU-rRNA, 5.8S rRNA, LSU-rRNA)"/>
    <property type="evidence" value="ECO:0007669"/>
    <property type="project" value="TreeGrafter"/>
</dbReference>
<dbReference type="PROSITE" id="PS50082">
    <property type="entry name" value="WD_REPEATS_2"/>
    <property type="match status" value="3"/>
</dbReference>
<feature type="repeat" description="WD" evidence="3">
    <location>
        <begin position="60"/>
        <end position="101"/>
    </location>
</feature>
<keyword evidence="2" id="KW-0677">Repeat</keyword>
<organism evidence="4 5">
    <name type="scientific">Ladona fulva</name>
    <name type="common">Scarce chaser dragonfly</name>
    <name type="synonym">Libellula fulva</name>
    <dbReference type="NCBI Taxonomy" id="123851"/>
    <lineage>
        <taxon>Eukaryota</taxon>
        <taxon>Metazoa</taxon>
        <taxon>Ecdysozoa</taxon>
        <taxon>Arthropoda</taxon>
        <taxon>Hexapoda</taxon>
        <taxon>Insecta</taxon>
        <taxon>Pterygota</taxon>
        <taxon>Palaeoptera</taxon>
        <taxon>Odonata</taxon>
        <taxon>Epiprocta</taxon>
        <taxon>Anisoptera</taxon>
        <taxon>Libelluloidea</taxon>
        <taxon>Libellulidae</taxon>
        <taxon>Ladona</taxon>
    </lineage>
</organism>
<dbReference type="InterPro" id="IPR019775">
    <property type="entry name" value="WD40_repeat_CS"/>
</dbReference>